<sequence>MMTTITDMGGLRHYLHPDAIARVAQAGPSWRKIGAYVKTFDGKTIVAQESAEDIQIAVQAALRPPHSAIEQIEAFVANNAVAISYQSLGEYRSKLLRLLNEVKVNE</sequence>
<organism evidence="1 2">
    <name type="scientific">Alcaligenes aquatilis</name>
    <dbReference type="NCBI Taxonomy" id="323284"/>
    <lineage>
        <taxon>Bacteria</taxon>
        <taxon>Pseudomonadati</taxon>
        <taxon>Pseudomonadota</taxon>
        <taxon>Betaproteobacteria</taxon>
        <taxon>Burkholderiales</taxon>
        <taxon>Alcaligenaceae</taxon>
        <taxon>Alcaligenes</taxon>
    </lineage>
</organism>
<dbReference type="KEGG" id="aaqu:D3M96_14460"/>
<dbReference type="RefSeq" id="WP_121739353.1">
    <property type="nucleotide sequence ID" value="NZ_CP032153.1"/>
</dbReference>
<protein>
    <submittedName>
        <fullName evidence="1">Uncharacterized protein</fullName>
    </submittedName>
</protein>
<reference evidence="1 2" key="1">
    <citation type="submission" date="2018-09" db="EMBL/GenBank/DDBJ databases">
        <title>Complete genome sequence of the hydrocarbonoclastic bacterium Alcaligenes aquatilis QD168, isolated from a crude-oil polluted marine sediment of Central Chile.</title>
        <authorList>
            <person name="Duran R.E."/>
            <person name="Barra B."/>
            <person name="Salva-Serra F."/>
            <person name="Mendez V."/>
            <person name="Moore E.R.B."/>
            <person name="Seeger M."/>
        </authorList>
    </citation>
    <scope>NUCLEOTIDE SEQUENCE [LARGE SCALE GENOMIC DNA]</scope>
    <source>
        <strain evidence="1 2">QD168</strain>
    </source>
</reference>
<accession>A0A3G2HY04</accession>
<gene>
    <name evidence="1" type="ORF">D3M96_14460</name>
</gene>
<evidence type="ECO:0000313" key="2">
    <source>
        <dbReference type="Proteomes" id="UP000268070"/>
    </source>
</evidence>
<evidence type="ECO:0000313" key="1">
    <source>
        <dbReference type="EMBL" id="AYN21628.1"/>
    </source>
</evidence>
<dbReference type="EMBL" id="CP032153">
    <property type="protein sequence ID" value="AYN21628.1"/>
    <property type="molecule type" value="Genomic_DNA"/>
</dbReference>
<name>A0A3G2HY04_9BURK</name>
<dbReference type="Proteomes" id="UP000268070">
    <property type="component" value="Chromosome"/>
</dbReference>
<proteinExistence type="predicted"/>
<dbReference type="AlphaFoldDB" id="A0A3G2HY04"/>